<dbReference type="Pfam" id="PF01966">
    <property type="entry name" value="HD"/>
    <property type="match status" value="1"/>
</dbReference>
<dbReference type="CDD" id="cd00077">
    <property type="entry name" value="HDc"/>
    <property type="match status" value="1"/>
</dbReference>
<evidence type="ECO:0000313" key="3">
    <source>
        <dbReference type="Proteomes" id="UP000430222"/>
    </source>
</evidence>
<dbReference type="Gene3D" id="1.10.3210.10">
    <property type="entry name" value="Hypothetical protein af1432"/>
    <property type="match status" value="1"/>
</dbReference>
<protein>
    <submittedName>
        <fullName evidence="2">HD domain-containing protein</fullName>
    </submittedName>
</protein>
<feature type="domain" description="HD" evidence="1">
    <location>
        <begin position="20"/>
        <end position="109"/>
    </location>
</feature>
<comment type="caution">
    <text evidence="2">The sequence shown here is derived from an EMBL/GenBank/DDBJ whole genome shotgun (WGS) entry which is preliminary data.</text>
</comment>
<proteinExistence type="predicted"/>
<dbReference type="RefSeq" id="WP_154621525.1">
    <property type="nucleotide sequence ID" value="NZ_JBQHVT010000004.1"/>
</dbReference>
<dbReference type="AlphaFoldDB" id="A0A6I2V2R9"/>
<dbReference type="EMBL" id="VUNL01000015">
    <property type="protein sequence ID" value="MSV25762.1"/>
    <property type="molecule type" value="Genomic_DNA"/>
</dbReference>
<accession>A0A6I2V2R9</accession>
<reference evidence="2 3" key="1">
    <citation type="submission" date="2019-08" db="EMBL/GenBank/DDBJ databases">
        <title>In-depth cultivation of the pig gut microbiome towards novel bacterial diversity and tailored functional studies.</title>
        <authorList>
            <person name="Wylensek D."/>
            <person name="Hitch T.C.A."/>
            <person name="Clavel T."/>
        </authorList>
    </citation>
    <scope>NUCLEOTIDE SEQUENCE [LARGE SCALE GENOMIC DNA]</scope>
    <source>
        <strain evidence="3">WCA-380-WT-3B3</strain>
    </source>
</reference>
<sequence>MDKTELLNRMIAWDQGDPRRIQHALKVYQFASLIGRMEGLPGDVQDVLEIAAILHDIGIHAAEKKYGSTAGKYQEQEGGPVAEQILHELGIGAGIIERVRFLVEHHHTYTGVDGMDYQILLEADFLVNAYEDELSPAALRSFRDNVFRTESGRKLLQQIYGIA</sequence>
<dbReference type="InterPro" id="IPR006674">
    <property type="entry name" value="HD_domain"/>
</dbReference>
<dbReference type="SUPFAM" id="SSF109604">
    <property type="entry name" value="HD-domain/PDEase-like"/>
    <property type="match status" value="1"/>
</dbReference>
<keyword evidence="3" id="KW-1185">Reference proteome</keyword>
<dbReference type="InterPro" id="IPR003607">
    <property type="entry name" value="HD/PDEase_dom"/>
</dbReference>
<evidence type="ECO:0000259" key="1">
    <source>
        <dbReference type="Pfam" id="PF01966"/>
    </source>
</evidence>
<evidence type="ECO:0000313" key="2">
    <source>
        <dbReference type="EMBL" id="MSV25762.1"/>
    </source>
</evidence>
<dbReference type="Proteomes" id="UP000430222">
    <property type="component" value="Unassembled WGS sequence"/>
</dbReference>
<gene>
    <name evidence="2" type="ORF">FYJ78_11440</name>
</gene>
<name>A0A6I2V2R9_9FIRM</name>
<organism evidence="2 3">
    <name type="scientific">Selenomonas montiformis</name>
    <dbReference type="NCBI Taxonomy" id="2652285"/>
    <lineage>
        <taxon>Bacteria</taxon>
        <taxon>Bacillati</taxon>
        <taxon>Bacillota</taxon>
        <taxon>Negativicutes</taxon>
        <taxon>Selenomonadales</taxon>
        <taxon>Selenomonadaceae</taxon>
        <taxon>Selenomonas</taxon>
    </lineage>
</organism>